<dbReference type="Proteomes" id="UP000197025">
    <property type="component" value="Unassembled WGS sequence"/>
</dbReference>
<organism evidence="3 4">
    <name type="scientific">Thermoflexus hugenholtzii JAD2</name>
    <dbReference type="NCBI Taxonomy" id="877466"/>
    <lineage>
        <taxon>Bacteria</taxon>
        <taxon>Bacillati</taxon>
        <taxon>Chloroflexota</taxon>
        <taxon>Thermoflexia</taxon>
        <taxon>Thermoflexales</taxon>
        <taxon>Thermoflexaceae</taxon>
        <taxon>Thermoflexus</taxon>
    </lineage>
</organism>
<feature type="transmembrane region" description="Helical" evidence="2">
    <location>
        <begin position="38"/>
        <end position="56"/>
    </location>
</feature>
<gene>
    <name evidence="3" type="ORF">SAMN02746019_00017400</name>
</gene>
<evidence type="ECO:0000256" key="2">
    <source>
        <dbReference type="SAM" id="Phobius"/>
    </source>
</evidence>
<keyword evidence="4" id="KW-1185">Reference proteome</keyword>
<keyword evidence="2" id="KW-1133">Transmembrane helix</keyword>
<reference evidence="4" key="1">
    <citation type="submission" date="2017-06" db="EMBL/GenBank/DDBJ databases">
        <authorList>
            <person name="Varghese N."/>
            <person name="Submissions S."/>
        </authorList>
    </citation>
    <scope>NUCLEOTIDE SEQUENCE [LARGE SCALE GENOMIC DNA]</scope>
    <source>
        <strain evidence="4">JAD2</strain>
    </source>
</reference>
<evidence type="ECO:0000256" key="1">
    <source>
        <dbReference type="SAM" id="MobiDB-lite"/>
    </source>
</evidence>
<feature type="transmembrane region" description="Helical" evidence="2">
    <location>
        <begin position="12"/>
        <end position="32"/>
    </location>
</feature>
<feature type="compositionally biased region" description="Pro residues" evidence="1">
    <location>
        <begin position="221"/>
        <end position="253"/>
    </location>
</feature>
<protein>
    <submittedName>
        <fullName evidence="3">Uncharacterized protein</fullName>
    </submittedName>
</protein>
<dbReference type="AlphaFoldDB" id="A0A212RNJ2"/>
<proteinExistence type="predicted"/>
<name>A0A212RNJ2_9CHLR</name>
<dbReference type="InParanoid" id="A0A212RNJ2"/>
<feature type="transmembrane region" description="Helical" evidence="2">
    <location>
        <begin position="65"/>
        <end position="84"/>
    </location>
</feature>
<feature type="region of interest" description="Disordered" evidence="1">
    <location>
        <begin position="180"/>
        <end position="253"/>
    </location>
</feature>
<keyword evidence="2" id="KW-0812">Transmembrane</keyword>
<dbReference type="EMBL" id="FYEK01000072">
    <property type="protein sequence ID" value="SNB74097.1"/>
    <property type="molecule type" value="Genomic_DNA"/>
</dbReference>
<keyword evidence="2" id="KW-0472">Membrane</keyword>
<sequence length="253" mass="25809">MNAETPSPALRMLGPALMLAGTMLPWGAGPAARGLDGWGVLVLMVSVPALWLPWAIRGSPRARPILGVLAFLAAVGALGAWLSAWQTAAALAADPAREIGKGPLFTLAGAVLTGAALPDAWKPWQRALATAGGVGLAMTLAFGLPAVRFGGRGLAVAEEGPSPALRTPWVVIEIQRPTLSLETPSIPPGTPKREPQRSPTPAPPSRSGSPTEELGGGSQPSAPPTEEPPPPSVPTPTPMLSPPPTPPLSPLFP</sequence>
<evidence type="ECO:0000313" key="4">
    <source>
        <dbReference type="Proteomes" id="UP000197025"/>
    </source>
</evidence>
<dbReference type="RefSeq" id="WP_088572260.1">
    <property type="nucleotide sequence ID" value="NZ_FYEK01000072.1"/>
</dbReference>
<evidence type="ECO:0000313" key="3">
    <source>
        <dbReference type="EMBL" id="SNB74097.1"/>
    </source>
</evidence>
<feature type="transmembrane region" description="Helical" evidence="2">
    <location>
        <begin position="128"/>
        <end position="147"/>
    </location>
</feature>
<accession>A0A212RNJ2</accession>